<comment type="similarity">
    <text evidence="2">Belongs to the bacterial solute-binding protein 2 family.</text>
</comment>
<comment type="subcellular location">
    <subcellularLocation>
        <location evidence="1">Cell envelope</location>
    </subcellularLocation>
</comment>
<feature type="transmembrane region" description="Helical" evidence="4">
    <location>
        <begin position="7"/>
        <end position="29"/>
    </location>
</feature>
<organism evidence="6 7">
    <name type="scientific">Virgibacillus subterraneus</name>
    <dbReference type="NCBI Taxonomy" id="621109"/>
    <lineage>
        <taxon>Bacteria</taxon>
        <taxon>Bacillati</taxon>
        <taxon>Bacillota</taxon>
        <taxon>Bacilli</taxon>
        <taxon>Bacillales</taxon>
        <taxon>Bacillaceae</taxon>
        <taxon>Virgibacillus</taxon>
    </lineage>
</organism>
<dbReference type="Pfam" id="PF13407">
    <property type="entry name" value="Peripla_BP_4"/>
    <property type="match status" value="1"/>
</dbReference>
<dbReference type="InterPro" id="IPR028082">
    <property type="entry name" value="Peripla_BP_I"/>
</dbReference>
<dbReference type="EMBL" id="FOEH01000001">
    <property type="protein sequence ID" value="SEP81712.1"/>
    <property type="molecule type" value="Genomic_DNA"/>
</dbReference>
<keyword evidence="4" id="KW-0472">Membrane</keyword>
<dbReference type="Gene3D" id="3.40.50.2300">
    <property type="match status" value="2"/>
</dbReference>
<evidence type="ECO:0000313" key="7">
    <source>
        <dbReference type="Proteomes" id="UP000198733"/>
    </source>
</evidence>
<dbReference type="PANTHER" id="PTHR46847:SF1">
    <property type="entry name" value="D-ALLOSE-BINDING PERIPLASMIC PROTEIN-RELATED"/>
    <property type="match status" value="1"/>
</dbReference>
<protein>
    <submittedName>
        <fullName evidence="6">Monosaccharide ABC transporter substrate-binding protein, CUT2 family</fullName>
    </submittedName>
</protein>
<reference evidence="6 7" key="1">
    <citation type="submission" date="2016-10" db="EMBL/GenBank/DDBJ databases">
        <authorList>
            <person name="Varghese N."/>
            <person name="Submissions S."/>
        </authorList>
    </citation>
    <scope>NUCLEOTIDE SEQUENCE [LARGE SCALE GENOMIC DNA]</scope>
    <source>
        <strain evidence="6 7">CGMCC 1.7734</strain>
    </source>
</reference>
<dbReference type="Proteomes" id="UP000198733">
    <property type="component" value="Unassembled WGS sequence"/>
</dbReference>
<keyword evidence="4" id="KW-0812">Transmembrane</keyword>
<gene>
    <name evidence="6" type="ORF">SAMN05216232_0977</name>
</gene>
<name>A0A1H9AY49_9BACI</name>
<dbReference type="InterPro" id="IPR025997">
    <property type="entry name" value="SBP_2_dom"/>
</dbReference>
<dbReference type="CDD" id="cd06314">
    <property type="entry name" value="PBP1_tmGBP"/>
    <property type="match status" value="1"/>
</dbReference>
<evidence type="ECO:0000256" key="4">
    <source>
        <dbReference type="SAM" id="Phobius"/>
    </source>
</evidence>
<keyword evidence="3" id="KW-0732">Signal</keyword>
<dbReference type="PANTHER" id="PTHR46847">
    <property type="entry name" value="D-ALLOSE-BINDING PERIPLASMIC PROTEIN-RELATED"/>
    <property type="match status" value="1"/>
</dbReference>
<feature type="domain" description="Periplasmic binding protein" evidence="5">
    <location>
        <begin position="48"/>
        <end position="300"/>
    </location>
</feature>
<dbReference type="RefSeq" id="WP_092502671.1">
    <property type="nucleotide sequence ID" value="NZ_FOEH01000001.1"/>
</dbReference>
<proteinExistence type="inferred from homology"/>
<evidence type="ECO:0000256" key="3">
    <source>
        <dbReference type="ARBA" id="ARBA00022729"/>
    </source>
</evidence>
<keyword evidence="4" id="KW-1133">Transmembrane helix</keyword>
<evidence type="ECO:0000313" key="6">
    <source>
        <dbReference type="EMBL" id="SEP81712.1"/>
    </source>
</evidence>
<evidence type="ECO:0000256" key="1">
    <source>
        <dbReference type="ARBA" id="ARBA00004196"/>
    </source>
</evidence>
<dbReference type="SUPFAM" id="SSF53822">
    <property type="entry name" value="Periplasmic binding protein-like I"/>
    <property type="match status" value="1"/>
</dbReference>
<sequence>MNSNSRFLLYTLSGVLFVISFVGMLIYGYKAFYIEAEKVESDDYTYHFALIAEEIENDYWRLIEEGAKNAALENNIYLEYMAPQKADNDELLKLLDRMISAKVDGILTQGVEGDRFVDLVHKAIERGIPIITVDTDVKSSERNVYVGTDNFYAGQLAGKTIIENTTGEQYVGIITGRFDAINQQERLEGLKQAFKAEERIHIVDIKESNITEVGATQATYSLLKNYPSITALVGTSALDGIGMVQGINEIASRKDIYITTFDVLPDTLSLIRHNKIDATIAQYPKEMGYKSVEVMMELQGEGMLNSEVYTETRILEKQDLKGFQNGGSK</sequence>
<comment type="caution">
    <text evidence="6">The sequence shown here is derived from an EMBL/GenBank/DDBJ whole genome shotgun (WGS) entry which is preliminary data.</text>
</comment>
<keyword evidence="7" id="KW-1185">Reference proteome</keyword>
<evidence type="ECO:0000259" key="5">
    <source>
        <dbReference type="Pfam" id="PF13407"/>
    </source>
</evidence>
<accession>A0A1H9AY49</accession>
<evidence type="ECO:0000256" key="2">
    <source>
        <dbReference type="ARBA" id="ARBA00007639"/>
    </source>
</evidence>